<reference evidence="17 18" key="1">
    <citation type="journal article" date="2019" name="Sci. Rep.">
        <title>Comparative genomics of chytrid fungi reveal insights into the obligate biotrophic and pathogenic lifestyle of Synchytrium endobioticum.</title>
        <authorList>
            <person name="van de Vossenberg B.T.L.H."/>
            <person name="Warris S."/>
            <person name="Nguyen H.D.T."/>
            <person name="van Gent-Pelzer M.P.E."/>
            <person name="Joly D.L."/>
            <person name="van de Geest H.C."/>
            <person name="Bonants P.J.M."/>
            <person name="Smith D.S."/>
            <person name="Levesque C.A."/>
            <person name="van der Lee T.A.J."/>
        </authorList>
    </citation>
    <scope>NUCLEOTIDE SEQUENCE [LARGE SCALE GENOMIC DNA]</scope>
    <source>
        <strain evidence="17 18">JEL517</strain>
    </source>
</reference>
<evidence type="ECO:0000256" key="9">
    <source>
        <dbReference type="ARBA" id="ARBA00022833"/>
    </source>
</evidence>
<keyword evidence="14" id="KW-0732">Signal</keyword>
<feature type="chain" id="PRO_5021418406" description="5-methyltetrahydropteroyltriglutamate--homocysteine S-methyltransferase" evidence="14">
    <location>
        <begin position="21"/>
        <end position="801"/>
    </location>
</feature>
<evidence type="ECO:0000256" key="12">
    <source>
        <dbReference type="PIRSR" id="PIRSR000382-2"/>
    </source>
</evidence>
<feature type="binding site" evidence="12">
    <location>
        <position position="693"/>
    </location>
    <ligand>
        <name>Zn(2+)</name>
        <dbReference type="ChEBI" id="CHEBI:29105"/>
        <label>1</label>
        <note>catalytic</note>
    </ligand>
</feature>
<dbReference type="InterPro" id="IPR038071">
    <property type="entry name" value="UROD/MetE-like_sf"/>
</dbReference>
<gene>
    <name evidence="17" type="primary">MET6</name>
    <name evidence="17" type="ORF">SmJEL517_g02548</name>
</gene>
<dbReference type="CDD" id="cd03311">
    <property type="entry name" value="CIMS_C_terminal_like"/>
    <property type="match status" value="1"/>
</dbReference>
<keyword evidence="18" id="KW-1185">Reference proteome</keyword>
<evidence type="ECO:0000259" key="16">
    <source>
        <dbReference type="Pfam" id="PF08267"/>
    </source>
</evidence>
<dbReference type="STRING" id="1806994.A0A507CA61"/>
<evidence type="ECO:0000313" key="18">
    <source>
        <dbReference type="Proteomes" id="UP000319731"/>
    </source>
</evidence>
<evidence type="ECO:0000256" key="4">
    <source>
        <dbReference type="ARBA" id="ARBA00012034"/>
    </source>
</evidence>
<comment type="pathway">
    <text evidence="2">Amino-acid biosynthesis; L-methionine biosynthesis via de novo pathway; L-methionine from L-homocysteine (MetE route): step 1/1.</text>
</comment>
<evidence type="ECO:0000256" key="6">
    <source>
        <dbReference type="ARBA" id="ARBA00022605"/>
    </source>
</evidence>
<dbReference type="Gene3D" id="3.20.20.210">
    <property type="match status" value="2"/>
</dbReference>
<comment type="cofactor">
    <cofactor evidence="12">
        <name>Zn(2+)</name>
        <dbReference type="ChEBI" id="CHEBI:29105"/>
    </cofactor>
    <text evidence="12">Binds 2 Zn(2+) ions per subunit.</text>
</comment>
<dbReference type="HAMAP" id="MF_00172">
    <property type="entry name" value="Meth_synth"/>
    <property type="match status" value="1"/>
</dbReference>
<feature type="binding site" evidence="11">
    <location>
        <begin position="483"/>
        <end position="485"/>
    </location>
    <ligand>
        <name>L-methionine</name>
        <dbReference type="ChEBI" id="CHEBI:57844"/>
    </ligand>
</feature>
<feature type="signal peptide" evidence="14">
    <location>
        <begin position="1"/>
        <end position="20"/>
    </location>
</feature>
<dbReference type="Pfam" id="PF08267">
    <property type="entry name" value="Meth_synt_1"/>
    <property type="match status" value="1"/>
</dbReference>
<dbReference type="InterPro" id="IPR013215">
    <property type="entry name" value="Cbl-indep_Met_Synth_N"/>
</dbReference>
<dbReference type="FunFam" id="3.20.20.210:FF:000002">
    <property type="entry name" value="5-methyltetrahydropteroyltriglutamate--homocysteine methyltransferase"/>
    <property type="match status" value="1"/>
</dbReference>
<dbReference type="EMBL" id="QEAO01000011">
    <property type="protein sequence ID" value="TPX34886.1"/>
    <property type="molecule type" value="Genomic_DNA"/>
</dbReference>
<keyword evidence="8 12" id="KW-0479">Metal-binding</keyword>
<evidence type="ECO:0000256" key="8">
    <source>
        <dbReference type="ARBA" id="ARBA00022723"/>
    </source>
</evidence>
<feature type="binding site" evidence="11">
    <location>
        <position position="167"/>
    </location>
    <ligand>
        <name>5-methyltetrahydropteroyltri-L-glutamate</name>
        <dbReference type="ChEBI" id="CHEBI:58207"/>
    </ligand>
</feature>
<feature type="active site" description="Proton donor" evidence="13">
    <location>
        <position position="746"/>
    </location>
</feature>
<feature type="binding site" evidence="11">
    <location>
        <position position="651"/>
    </location>
    <ligand>
        <name>L-homocysteine</name>
        <dbReference type="ChEBI" id="CHEBI:58199"/>
    </ligand>
</feature>
<dbReference type="RefSeq" id="XP_031025524.1">
    <property type="nucleotide sequence ID" value="XM_031168476.1"/>
</dbReference>
<evidence type="ECO:0000256" key="1">
    <source>
        <dbReference type="ARBA" id="ARBA00002777"/>
    </source>
</evidence>
<evidence type="ECO:0000259" key="15">
    <source>
        <dbReference type="Pfam" id="PF01717"/>
    </source>
</evidence>
<dbReference type="InterPro" id="IPR006276">
    <property type="entry name" value="Cobalamin-indep_Met_synthase"/>
</dbReference>
<evidence type="ECO:0000313" key="17">
    <source>
        <dbReference type="EMBL" id="TPX34886.1"/>
    </source>
</evidence>
<dbReference type="Pfam" id="PF01717">
    <property type="entry name" value="Meth_synt_2"/>
    <property type="match status" value="1"/>
</dbReference>
<name>A0A507CA61_9FUNG</name>
<evidence type="ECO:0000256" key="3">
    <source>
        <dbReference type="ARBA" id="ARBA00009553"/>
    </source>
</evidence>
<keyword evidence="7 17" id="KW-0808">Transferase</keyword>
<dbReference type="GO" id="GO:0032259">
    <property type="term" value="P:methylation"/>
    <property type="evidence" value="ECO:0007669"/>
    <property type="project" value="UniProtKB-KW"/>
</dbReference>
<feature type="domain" description="Cobalamin-independent methionine synthase MetE N-terminal" evidence="16">
    <location>
        <begin position="49"/>
        <end position="363"/>
    </location>
</feature>
<evidence type="ECO:0000256" key="2">
    <source>
        <dbReference type="ARBA" id="ARBA00004681"/>
    </source>
</evidence>
<feature type="binding site" evidence="12">
    <location>
        <position position="778"/>
    </location>
    <ligand>
        <name>Zn(2+)</name>
        <dbReference type="ChEBI" id="CHEBI:29105"/>
        <label>1</label>
        <note>catalytic</note>
    </ligand>
</feature>
<protein>
    <recommendedName>
        <fullName evidence="4">5-methyltetrahydropteroyltriglutamate--homocysteine S-methyltransferase</fullName>
        <ecNumber evidence="4">2.1.1.14</ecNumber>
    </recommendedName>
</protein>
<sequence length="801" mass="89659">MAKSLFTSLVFGSGSLAVHSITTNRALTNTKNKQQQLRTTCIMVQQLISAVLGFPRIGPNRELKKAIESYWAAKLTEAELITAAAQIRKSNWQHLSHAGVDYIPSGDFSLYDHVLDTLVMINAVPERYESSALSPLDKYFAMGRGHQDASRGIDLASMEMKKWFDTNYHYIVPEISPSMKFKLGINKPLQAYKEAMAFGIQTRPVLLGPITFLAISKASHDAPVGYTPMDALDDVVAVYLEILEGLKQEGVEWVQIDEPIFVLDRDESLTRHLFPVYTLLAKHAPKIMLATYFGRLESALEVIPSLPIAGLHIDLSERAGTEHLKPTIAAVKKHTSLVLSLGVISGRNVWKTDLSNVSKLVASTVGELGAGHVQVATSCSLLHVPITLANELHLSAEQKEWLSFAYEKCDELTALAKYDDVKLKANHQHIQARRTFEHTSDNAVRERVAGITPDMMKRRSAFPERRQVQEAKTPLLLFPTTTIGSFPQTKDIRNARAQFGKSLITAAEYEEAMEAEIAKVIKFQEQVGLDVLVHGEPERNDMVQYFAEQLKGFVFTDHAWVQSYGTRYVRPPIIVSDIHRPAPMTVRWSSYAQSLTSKPVKGMTTGPVTILNWSFPRIDISRELQCKQIAFALRDECLDLEKAGIVVIQVDEPAIREGLPLRRADWNSYLTWAVDSFKLATCAVKDTTQIHSHFCYSDFNDIFASIKNLDADVISIEASKSSMKLLQVFKDQSYTNFIGPGVYDIHSPRIPSVQEIQDRIAEMLKVIPADILWINPDCGLKTRQWPETEGALKNVVEAAIW</sequence>
<dbReference type="NCBIfam" id="NF003556">
    <property type="entry name" value="PRK05222.1"/>
    <property type="match status" value="1"/>
</dbReference>
<keyword evidence="9 12" id="KW-0862">Zinc</keyword>
<dbReference type="SUPFAM" id="SSF51726">
    <property type="entry name" value="UROD/MetE-like"/>
    <property type="match status" value="2"/>
</dbReference>
<dbReference type="PIRSF" id="PIRSF000382">
    <property type="entry name" value="MeTrfase_B12_ind"/>
    <property type="match status" value="1"/>
</dbReference>
<dbReference type="EC" id="2.1.1.14" evidence="4"/>
<evidence type="ECO:0000256" key="5">
    <source>
        <dbReference type="ARBA" id="ARBA00022603"/>
    </source>
</evidence>
<feature type="domain" description="Cobalamin-independent methionine synthase MetE C-terminal/archaeal" evidence="15">
    <location>
        <begin position="478"/>
        <end position="799"/>
    </location>
</feature>
<feature type="binding site" evidence="11">
    <location>
        <position position="64"/>
    </location>
    <ligand>
        <name>5-methyltetrahydropteroyltri-L-glutamate</name>
        <dbReference type="ChEBI" id="CHEBI:58207"/>
    </ligand>
</feature>
<dbReference type="Proteomes" id="UP000319731">
    <property type="component" value="Unassembled WGS sequence"/>
</dbReference>
<organism evidence="17 18">
    <name type="scientific">Synchytrium microbalum</name>
    <dbReference type="NCBI Taxonomy" id="1806994"/>
    <lineage>
        <taxon>Eukaryota</taxon>
        <taxon>Fungi</taxon>
        <taxon>Fungi incertae sedis</taxon>
        <taxon>Chytridiomycota</taxon>
        <taxon>Chytridiomycota incertae sedis</taxon>
        <taxon>Chytridiomycetes</taxon>
        <taxon>Synchytriales</taxon>
        <taxon>Synchytriaceae</taxon>
        <taxon>Synchytrium</taxon>
    </lineage>
</organism>
<dbReference type="CDD" id="cd03312">
    <property type="entry name" value="CIMS_N_terminal_like"/>
    <property type="match status" value="1"/>
</dbReference>
<feature type="binding site" evidence="12">
    <location>
        <position position="695"/>
    </location>
    <ligand>
        <name>Zn(2+)</name>
        <dbReference type="ChEBI" id="CHEBI:29105"/>
        <label>1</label>
        <note>catalytic</note>
    </ligand>
</feature>
<comment type="function">
    <text evidence="1">Catalyzes the transfer of a methyl group from 5-methyltetrahydrofolate to homocysteine resulting in methionine formation.</text>
</comment>
<dbReference type="GeneID" id="42003773"/>
<feature type="binding site" evidence="11">
    <location>
        <position position="651"/>
    </location>
    <ligand>
        <name>L-methionine</name>
        <dbReference type="ChEBI" id="CHEBI:57844"/>
    </ligand>
</feature>
<dbReference type="AlphaFoldDB" id="A0A507CA61"/>
<dbReference type="GO" id="GO:0008270">
    <property type="term" value="F:zinc ion binding"/>
    <property type="evidence" value="ECO:0007669"/>
    <property type="project" value="InterPro"/>
</dbReference>
<evidence type="ECO:0000256" key="11">
    <source>
        <dbReference type="PIRSR" id="PIRSR000382-1"/>
    </source>
</evidence>
<dbReference type="GO" id="GO:0003871">
    <property type="term" value="F:5-methyltetrahydropteroyltriglutamate-homocysteine S-methyltransferase activity"/>
    <property type="evidence" value="ECO:0007669"/>
    <property type="project" value="UniProtKB-EC"/>
</dbReference>
<evidence type="ECO:0000256" key="14">
    <source>
        <dbReference type="SAM" id="SignalP"/>
    </source>
</evidence>
<keyword evidence="10" id="KW-0486">Methionine biosynthesis</keyword>
<feature type="binding site" evidence="11">
    <location>
        <begin position="483"/>
        <end position="485"/>
    </location>
    <ligand>
        <name>L-homocysteine</name>
        <dbReference type="ChEBI" id="CHEBI:58199"/>
    </ligand>
</feature>
<dbReference type="OrthoDB" id="1053771at2759"/>
<evidence type="ECO:0000256" key="10">
    <source>
        <dbReference type="ARBA" id="ARBA00023167"/>
    </source>
</evidence>
<feature type="binding site" evidence="12">
    <location>
        <position position="717"/>
    </location>
    <ligand>
        <name>Zn(2+)</name>
        <dbReference type="ChEBI" id="CHEBI:29105"/>
        <label>1</label>
        <note>catalytic</note>
    </ligand>
</feature>
<accession>A0A507CA61</accession>
<comment type="caution">
    <text evidence="17">The sequence shown here is derived from an EMBL/GenBank/DDBJ whole genome shotgun (WGS) entry which is preliminary data.</text>
</comment>
<evidence type="ECO:0000256" key="7">
    <source>
        <dbReference type="ARBA" id="ARBA00022679"/>
    </source>
</evidence>
<dbReference type="NCBIfam" id="TIGR01371">
    <property type="entry name" value="met_syn_B12ind"/>
    <property type="match status" value="1"/>
</dbReference>
<keyword evidence="6" id="KW-0028">Amino-acid biosynthesis</keyword>
<dbReference type="GO" id="GO:0009086">
    <property type="term" value="P:methionine biosynthetic process"/>
    <property type="evidence" value="ECO:0007669"/>
    <property type="project" value="UniProtKB-KW"/>
</dbReference>
<feature type="binding site" evidence="11">
    <location>
        <position position="613"/>
    </location>
    <ligand>
        <name>5-methyltetrahydropteroyltri-L-glutamate</name>
        <dbReference type="ChEBI" id="CHEBI:58207"/>
    </ligand>
</feature>
<feature type="binding site" evidence="11">
    <location>
        <position position="536"/>
    </location>
    <ligand>
        <name>L-methionine</name>
        <dbReference type="ChEBI" id="CHEBI:57844"/>
    </ligand>
</feature>
<dbReference type="InterPro" id="IPR002629">
    <property type="entry name" value="Met_Synth_C/arc"/>
</dbReference>
<dbReference type="UniPathway" id="UPA00051">
    <property type="reaction ID" value="UER00082"/>
</dbReference>
<keyword evidence="5 17" id="KW-0489">Methyltransferase</keyword>
<dbReference type="PANTHER" id="PTHR30519">
    <property type="entry name" value="5-METHYLTETRAHYDROPTEROYLTRIGLUTAMATE--HOMOCYSTEINE METHYLTRANSFERASE"/>
    <property type="match status" value="1"/>
</dbReference>
<proteinExistence type="inferred from homology"/>
<evidence type="ECO:0000256" key="13">
    <source>
        <dbReference type="PIRSR" id="PIRSR000382-3"/>
    </source>
</evidence>
<comment type="similarity">
    <text evidence="3">Belongs to the vitamin-B12 independent methionine synthase family.</text>
</comment>